<feature type="transmembrane region" description="Helical" evidence="9">
    <location>
        <begin position="6"/>
        <end position="27"/>
    </location>
</feature>
<protein>
    <submittedName>
        <fullName evidence="10">Uncharacterized protein</fullName>
    </submittedName>
</protein>
<evidence type="ECO:0000256" key="9">
    <source>
        <dbReference type="SAM" id="Phobius"/>
    </source>
</evidence>
<dbReference type="Pfam" id="PF05493">
    <property type="entry name" value="ATP_synt_H"/>
    <property type="match status" value="1"/>
</dbReference>
<keyword evidence="3" id="KW-0813">Transport</keyword>
<comment type="similarity">
    <text evidence="2">Belongs to the V-ATPase e1/e2 subunit family.</text>
</comment>
<dbReference type="AlphaFoldDB" id="A0A9C7PW36"/>
<reference evidence="10" key="2">
    <citation type="submission" date="2022-01" db="EMBL/GenBank/DDBJ databases">
        <authorList>
            <person name="Hirooka S."/>
            <person name="Miyagishima S.Y."/>
        </authorList>
    </citation>
    <scope>NUCLEOTIDE SEQUENCE</scope>
    <source>
        <strain evidence="10">NBRC 102759</strain>
    </source>
</reference>
<dbReference type="InterPro" id="IPR008389">
    <property type="entry name" value="ATPase_V0-cplx_e1/e2_su"/>
</dbReference>
<evidence type="ECO:0000256" key="2">
    <source>
        <dbReference type="ARBA" id="ARBA00008328"/>
    </source>
</evidence>
<dbReference type="OrthoDB" id="1508846at2759"/>
<evidence type="ECO:0000313" key="11">
    <source>
        <dbReference type="Proteomes" id="UP001061958"/>
    </source>
</evidence>
<proteinExistence type="inferred from homology"/>
<feature type="transmembrane region" description="Helical" evidence="9">
    <location>
        <begin position="34"/>
        <end position="52"/>
    </location>
</feature>
<evidence type="ECO:0000256" key="5">
    <source>
        <dbReference type="ARBA" id="ARBA00022781"/>
    </source>
</evidence>
<evidence type="ECO:0000256" key="6">
    <source>
        <dbReference type="ARBA" id="ARBA00022989"/>
    </source>
</evidence>
<name>A0A9C7PW36_9RHOD</name>
<evidence type="ECO:0000256" key="3">
    <source>
        <dbReference type="ARBA" id="ARBA00022448"/>
    </source>
</evidence>
<evidence type="ECO:0000256" key="1">
    <source>
        <dbReference type="ARBA" id="ARBA00004141"/>
    </source>
</evidence>
<dbReference type="Proteomes" id="UP001061958">
    <property type="component" value="Unassembled WGS sequence"/>
</dbReference>
<keyword evidence="6 9" id="KW-1133">Transmembrane helix</keyword>
<comment type="caution">
    <text evidence="10">The sequence shown here is derived from an EMBL/GenBank/DDBJ whole genome shotgun (WGS) entry which is preliminary data.</text>
</comment>
<keyword evidence="5" id="KW-0375">Hydrogen ion transport</keyword>
<evidence type="ECO:0000256" key="8">
    <source>
        <dbReference type="ARBA" id="ARBA00023136"/>
    </source>
</evidence>
<reference evidence="10" key="1">
    <citation type="journal article" date="2022" name="Proc. Natl. Acad. Sci. U.S.A.">
        <title>Life cycle and functional genomics of the unicellular red alga Galdieria for elucidating algal and plant evolution and industrial use.</title>
        <authorList>
            <person name="Hirooka S."/>
            <person name="Itabashi T."/>
            <person name="Ichinose T.M."/>
            <person name="Onuma R."/>
            <person name="Fujiwara T."/>
            <person name="Yamashita S."/>
            <person name="Jong L.W."/>
            <person name="Tomita R."/>
            <person name="Iwane A.H."/>
            <person name="Miyagishima S.Y."/>
        </authorList>
    </citation>
    <scope>NUCLEOTIDE SEQUENCE</scope>
    <source>
        <strain evidence="10">NBRC 102759</strain>
    </source>
</reference>
<evidence type="ECO:0000313" key="10">
    <source>
        <dbReference type="EMBL" id="GJQ11269.1"/>
    </source>
</evidence>
<accession>A0A9C7PW36</accession>
<dbReference type="GO" id="GO:0046961">
    <property type="term" value="F:proton-transporting ATPase activity, rotational mechanism"/>
    <property type="evidence" value="ECO:0007669"/>
    <property type="project" value="InterPro"/>
</dbReference>
<evidence type="ECO:0000256" key="4">
    <source>
        <dbReference type="ARBA" id="ARBA00022692"/>
    </source>
</evidence>
<sequence length="74" mass="8688">MPPSFYWVSALFLITFLISLGTVRGIFRNDKDQLSLALLCVVLAFSCMYLMWITCYLQQLYPIIRPEKPPHFEQ</sequence>
<evidence type="ECO:0000256" key="7">
    <source>
        <dbReference type="ARBA" id="ARBA00023065"/>
    </source>
</evidence>
<gene>
    <name evidence="10" type="ORF">GpartN1_g3060.t1</name>
</gene>
<organism evidence="10 11">
    <name type="scientific">Galdieria partita</name>
    <dbReference type="NCBI Taxonomy" id="83374"/>
    <lineage>
        <taxon>Eukaryota</taxon>
        <taxon>Rhodophyta</taxon>
        <taxon>Bangiophyceae</taxon>
        <taxon>Galdieriales</taxon>
        <taxon>Galdieriaceae</taxon>
        <taxon>Galdieria</taxon>
    </lineage>
</organism>
<keyword evidence="4 9" id="KW-0812">Transmembrane</keyword>
<comment type="subcellular location">
    <subcellularLocation>
        <location evidence="1">Membrane</location>
        <topology evidence="1">Multi-pass membrane protein</topology>
    </subcellularLocation>
</comment>
<keyword evidence="7" id="KW-0406">Ion transport</keyword>
<keyword evidence="8 9" id="KW-0472">Membrane</keyword>
<dbReference type="GO" id="GO:0033179">
    <property type="term" value="C:proton-transporting V-type ATPase, V0 domain"/>
    <property type="evidence" value="ECO:0007669"/>
    <property type="project" value="InterPro"/>
</dbReference>
<dbReference type="EMBL" id="BQMJ01000022">
    <property type="protein sequence ID" value="GJQ11269.1"/>
    <property type="molecule type" value="Genomic_DNA"/>
</dbReference>
<keyword evidence="11" id="KW-1185">Reference proteome</keyword>